<gene>
    <name evidence="1" type="ORF">NO1_1301</name>
</gene>
<evidence type="ECO:0000313" key="2">
    <source>
        <dbReference type="Proteomes" id="UP000269352"/>
    </source>
</evidence>
<dbReference type="EMBL" id="BGZN01000028">
    <property type="protein sequence ID" value="GBR74067.1"/>
    <property type="molecule type" value="Genomic_DNA"/>
</dbReference>
<organism evidence="1 2">
    <name type="scientific">Termititenax aidoneus</name>
    <dbReference type="NCBI Taxonomy" id="2218524"/>
    <lineage>
        <taxon>Bacteria</taxon>
        <taxon>Bacillati</taxon>
        <taxon>Candidatus Margulisiibacteriota</taxon>
        <taxon>Candidatus Termititenacia</taxon>
        <taxon>Candidatus Termititenacales</taxon>
        <taxon>Candidatus Termititenacaceae</taxon>
        <taxon>Candidatus Termititenax</taxon>
    </lineage>
</organism>
<sequence>MLCRKMIYEGAGYIDWRHDLRAGYGSRMMLKYQFSSQVVAWSELYILEKSMNLAIRFKESENVNIQVGEKRFSEVVRICFCNEKISYITTRDGSMHHFLDDEFYATTPME</sequence>
<comment type="caution">
    <text evidence="1">The sequence shown here is derived from an EMBL/GenBank/DDBJ whole genome shotgun (WGS) entry which is preliminary data.</text>
</comment>
<evidence type="ECO:0000313" key="1">
    <source>
        <dbReference type="EMBL" id="GBR74067.1"/>
    </source>
</evidence>
<protein>
    <submittedName>
        <fullName evidence="1">Uncharacterized protein</fullName>
    </submittedName>
</protein>
<proteinExistence type="predicted"/>
<dbReference type="Proteomes" id="UP000269352">
    <property type="component" value="Unassembled WGS sequence"/>
</dbReference>
<name>A0A388TCC8_TERA1</name>
<accession>A0A388TCC8</accession>
<keyword evidence="2" id="KW-1185">Reference proteome</keyword>
<dbReference type="AlphaFoldDB" id="A0A388TCC8"/>
<reference evidence="1 2" key="1">
    <citation type="journal article" date="2019" name="ISME J.">
        <title>Genome analyses of uncultured TG2/ZB3 bacteria in 'Margulisbacteria' specifically attached to ectosymbiotic spirochetes of protists in the termite gut.</title>
        <authorList>
            <person name="Utami Y.D."/>
            <person name="Kuwahara H."/>
            <person name="Igai K."/>
            <person name="Murakami T."/>
            <person name="Sugaya K."/>
            <person name="Morikawa T."/>
            <person name="Nagura Y."/>
            <person name="Yuki M."/>
            <person name="Deevong P."/>
            <person name="Inoue T."/>
            <person name="Kihara K."/>
            <person name="Lo N."/>
            <person name="Yamada A."/>
            <person name="Ohkuma M."/>
            <person name="Hongoh Y."/>
        </authorList>
    </citation>
    <scope>NUCLEOTIDE SEQUENCE [LARGE SCALE GENOMIC DNA]</scope>
    <source>
        <strain evidence="1">NkOx7-01</strain>
    </source>
</reference>